<feature type="region of interest" description="Disordered" evidence="7">
    <location>
        <begin position="938"/>
        <end position="992"/>
    </location>
</feature>
<proteinExistence type="predicted"/>
<feature type="domain" description="Telomere-associated protein Rif1 N-terminal" evidence="8">
    <location>
        <begin position="178"/>
        <end position="322"/>
    </location>
</feature>
<keyword evidence="5" id="KW-0539">Nucleus</keyword>
<protein>
    <recommendedName>
        <fullName evidence="8">Telomere-associated protein Rif1 N-terminal domain-containing protein</fullName>
    </recommendedName>
</protein>
<evidence type="ECO:0000256" key="4">
    <source>
        <dbReference type="ARBA" id="ARBA00022895"/>
    </source>
</evidence>
<comment type="caution">
    <text evidence="9">The sequence shown here is derived from an EMBL/GenBank/DDBJ whole genome shotgun (WGS) entry which is preliminary data.</text>
</comment>
<dbReference type="PANTHER" id="PTHR22928:SF3">
    <property type="entry name" value="TELOMERE-ASSOCIATED PROTEIN RIF1"/>
    <property type="match status" value="1"/>
</dbReference>
<name>A0A5N4ABW2_PHOPY</name>
<dbReference type="FunCoup" id="A0A5N4ABW2">
    <property type="interactions" value="96"/>
</dbReference>
<dbReference type="OrthoDB" id="5399929at2759"/>
<keyword evidence="10" id="KW-1185">Reference proteome</keyword>
<dbReference type="Pfam" id="PF12231">
    <property type="entry name" value="Rif1_N"/>
    <property type="match status" value="1"/>
</dbReference>
<dbReference type="GO" id="GO:0005634">
    <property type="term" value="C:nucleus"/>
    <property type="evidence" value="ECO:0007669"/>
    <property type="project" value="UniProtKB-SubCell"/>
</dbReference>
<dbReference type="CDD" id="cd14267">
    <property type="entry name" value="Rif1_CTD_C-II_like"/>
    <property type="match status" value="1"/>
</dbReference>
<dbReference type="GO" id="GO:0140445">
    <property type="term" value="C:chromosome, telomeric repeat region"/>
    <property type="evidence" value="ECO:0007669"/>
    <property type="project" value="TreeGrafter"/>
</dbReference>
<evidence type="ECO:0000256" key="1">
    <source>
        <dbReference type="ARBA" id="ARBA00004123"/>
    </source>
</evidence>
<feature type="compositionally biased region" description="Polar residues" evidence="7">
    <location>
        <begin position="941"/>
        <end position="958"/>
    </location>
</feature>
<evidence type="ECO:0000313" key="10">
    <source>
        <dbReference type="Proteomes" id="UP000327044"/>
    </source>
</evidence>
<dbReference type="GO" id="GO:0000723">
    <property type="term" value="P:telomere maintenance"/>
    <property type="evidence" value="ECO:0007669"/>
    <property type="project" value="TreeGrafter"/>
</dbReference>
<dbReference type="InterPro" id="IPR022031">
    <property type="entry name" value="Rif1_N"/>
</dbReference>
<evidence type="ECO:0000313" key="9">
    <source>
        <dbReference type="EMBL" id="KAB0794815.1"/>
    </source>
</evidence>
<keyword evidence="4" id="KW-0779">Telomere</keyword>
<evidence type="ECO:0000259" key="8">
    <source>
        <dbReference type="Pfam" id="PF12231"/>
    </source>
</evidence>
<reference evidence="9 10" key="1">
    <citation type="journal article" date="2018" name="Elife">
        <title>Firefly genomes illuminate parallel origins of bioluminescence in beetles.</title>
        <authorList>
            <person name="Fallon T.R."/>
            <person name="Lower S.E."/>
            <person name="Chang C.H."/>
            <person name="Bessho-Uehara M."/>
            <person name="Martin G.J."/>
            <person name="Bewick A.J."/>
            <person name="Behringer M."/>
            <person name="Debat H.J."/>
            <person name="Wong I."/>
            <person name="Day J.C."/>
            <person name="Suvorov A."/>
            <person name="Silva C.J."/>
            <person name="Stanger-Hall K.F."/>
            <person name="Hall D.W."/>
            <person name="Schmitz R.J."/>
            <person name="Nelson D.R."/>
            <person name="Lewis S.M."/>
            <person name="Shigenobu S."/>
            <person name="Bybee S.M."/>
            <person name="Larracuente A.M."/>
            <person name="Oba Y."/>
            <person name="Weng J.K."/>
        </authorList>
    </citation>
    <scope>NUCLEOTIDE SEQUENCE [LARGE SCALE GENOMIC DNA]</scope>
    <source>
        <strain evidence="9">1611_PpyrPB1</strain>
        <tissue evidence="9">Whole body</tissue>
    </source>
</reference>
<accession>A0A5N4ABW2</accession>
<dbReference type="EMBL" id="VVIM01000008">
    <property type="protein sequence ID" value="KAB0794815.1"/>
    <property type="molecule type" value="Genomic_DNA"/>
</dbReference>
<dbReference type="Proteomes" id="UP000327044">
    <property type="component" value="Unassembled WGS sequence"/>
</dbReference>
<keyword evidence="3" id="KW-0158">Chromosome</keyword>
<feature type="region of interest" description="Disordered" evidence="7">
    <location>
        <begin position="1028"/>
        <end position="1074"/>
    </location>
</feature>
<feature type="compositionally biased region" description="Polar residues" evidence="7">
    <location>
        <begin position="1059"/>
        <end position="1072"/>
    </location>
</feature>
<keyword evidence="6" id="KW-0131">Cell cycle</keyword>
<sequence>MDKDNVNKIRLAVSSLQEPSLGDSEKLKKFNVIRECLYSCKLQGSVDDKILTRQVFTLCNSELDTSNSELLVSVFTLLELLFNCNSENYVGKVVPHSYLAVAFESNHKYSGTVKECALSCIQTCLHRLVVTNCYDLTQLDSSVNDMEVGSKMFDLLLCVMTDVPANNCLQFFYDTLMSTMFETENVQLRSKLIDFAMELLPRFSIQLLTSCQLEEFKNKVKNCYIKRIGVIRNQNDPSWSKLVKFLLKCFGKVIHSCVDLMNNILKIVEGAFRSHNLDDRYYAYECWKELIDNYSLDMDRLRAPKQMNLLITPLKSNVSTSNPRISHKRLEIWAHLLGTLQQGALPYLKTFFSACYSEDKKSCSEKSQQEPKFHEDATLVLLEVIGHYGHTEESGCYNYEKILKLNEPLVKAENFKEFESLILSALRQCSPVNSQWMPTSDLFQVQKCMWGSFFNLLRGCEAAQQKQTIQIIVADLIFHIKLIHATNKYLLYAVKPILEVLAEGKFFDVNFFNDLIFLPLFKLLLKYSEELFLLDRPLITDLCNYSKDGKPQDVWFMEMYKILTKGEATSVFLNSLILWLECVDNVLSLCHNGGEKNSKMLQNKIVEFMMWPIADLQEIRYYSHQPNIYNEIICKWTTLFRQLANNSEMEAIMVINQLESIIGPKTYGTISLLYNSFKDLGKSDKIDDALLKLTFTMLNNSKLTSCELEQLVPVLLTIYKRSIEKHDSVKFVTVLECFTLILPNSKKYDLLVPFEKLLESIPESLKQSIPQSLIRTLSDLVGGDDKKFSFKADRILKKIHSLEKKFLKPNILSRSTKMVAMSKRETPTSEDATILRLFGQPVVSPSGTIRGSQLNNNPIKSKRIKKPEIPKPSSIFDDDATYVPIDSDYKFDRSKLNDHQLEMLKKDRSDIPALYQDLSQSQSNSVCALVDVQKPNPVLDGQSSDLFQSENQNVGQSGTKDDEKEGDPPPNHVENETQVQMEPVVASENDTGTTVQISLKKLGPVERLLKTLKVDVVGGELFTKVDVTSKRSTRRHSENPHSDSGSKTPKKAKPKKVQLETTEQCSTPTSAPKQYVNARKLLESITEPTSKTVDTAQNSEDVIESSQELSVEPLQHQDDETKAIEELHKLPDEKISAVIDLTVNNDDFDLEEMEIEAGVETPSKLVNIESSPVHLETPTRNAELIEVTEDLSPIAVEKAPGEILESEIKSEPTAENGIVRQEVEIPPKPEDPKIAFVEKSSSSTRAERLLQLASGNSSPATSKLAKSPAKHARRRAFVSAETRRMMKTMQKCQKELQFHRQIDGVPIPNVEYEKEVMDNLLHFAREIPPPGASPSCTILKRKASVIDEEGSSPPRKKRVNYSDPEVTSKKFYIPDINEHGREIIIINKVKTANSCVDSVEIGENESTHTDIDTMVNEIIVSHDNNVCELVDVDVQTENLPDTETQGSIQIADVALLDRDNAVFPQLVECGASVEEVSASLSDPLFVTALLEELRRKNVFTIGDLAKLTELEVNRLPIKPPKITNLRTTLSNYQMTVSEKATKKVCTEWHENNNKIFTPPKQKRRVPLIPVIERNGPSQQFQAPLSDHNALFKPPPSPKQESITVIPHKSDDTIVKPSQDIVTSQHPGEVVMKAINLIKQGAVKEVDRDLCRAVMGLVEPCRLIEILQENDTFKLTAFIKEADWSEVLDKIVKEGGLQKFFSVLNKVPNISPKTVLSTCIEHSLQMYDLTIPHLGLESIINDMHKMCIRSNVPVESFFKYVFCKFTPSIDDLIPSFPHINVVQFGNSTITRKKMKEKELTTFIERILISVESKEICTDISRNVILPLLNENDLTDCVIATASSDSILKICGNLVKHLPKAKPMEDEYETLALCIFDKIPTADLLRYVAKHLNKAADTMDSAR</sequence>
<feature type="region of interest" description="Disordered" evidence="7">
    <location>
        <begin position="1086"/>
        <end position="1115"/>
    </location>
</feature>
<evidence type="ECO:0000256" key="2">
    <source>
        <dbReference type="ARBA" id="ARBA00004574"/>
    </source>
</evidence>
<evidence type="ECO:0000256" key="5">
    <source>
        <dbReference type="ARBA" id="ARBA00023242"/>
    </source>
</evidence>
<feature type="compositionally biased region" description="Polar residues" evidence="7">
    <location>
        <begin position="1086"/>
        <end position="1109"/>
    </location>
</feature>
<evidence type="ECO:0000256" key="3">
    <source>
        <dbReference type="ARBA" id="ARBA00022454"/>
    </source>
</evidence>
<gene>
    <name evidence="9" type="ORF">PPYR_11654</name>
</gene>
<organism evidence="9 10">
    <name type="scientific">Photinus pyralis</name>
    <name type="common">Common eastern firefly</name>
    <name type="synonym">Lampyris pyralis</name>
    <dbReference type="NCBI Taxonomy" id="7054"/>
    <lineage>
        <taxon>Eukaryota</taxon>
        <taxon>Metazoa</taxon>
        <taxon>Ecdysozoa</taxon>
        <taxon>Arthropoda</taxon>
        <taxon>Hexapoda</taxon>
        <taxon>Insecta</taxon>
        <taxon>Pterygota</taxon>
        <taxon>Neoptera</taxon>
        <taxon>Endopterygota</taxon>
        <taxon>Coleoptera</taxon>
        <taxon>Polyphaga</taxon>
        <taxon>Elateriformia</taxon>
        <taxon>Elateroidea</taxon>
        <taxon>Lampyridae</taxon>
        <taxon>Lampyrinae</taxon>
        <taxon>Photinus</taxon>
    </lineage>
</organism>
<dbReference type="InParanoid" id="A0A5N4ABW2"/>
<evidence type="ECO:0000256" key="6">
    <source>
        <dbReference type="ARBA" id="ARBA00023306"/>
    </source>
</evidence>
<evidence type="ECO:0000256" key="7">
    <source>
        <dbReference type="SAM" id="MobiDB-lite"/>
    </source>
</evidence>
<comment type="subcellular location">
    <subcellularLocation>
        <location evidence="2">Chromosome</location>
        <location evidence="2">Telomere</location>
    </subcellularLocation>
    <subcellularLocation>
        <location evidence="1">Nucleus</location>
    </subcellularLocation>
</comment>
<dbReference type="PANTHER" id="PTHR22928">
    <property type="entry name" value="TELOMERE-ASSOCIATED PROTEIN RIF1"/>
    <property type="match status" value="1"/>
</dbReference>
<feature type="region of interest" description="Disordered" evidence="7">
    <location>
        <begin position="1254"/>
        <end position="1274"/>
    </location>
</feature>